<dbReference type="Gene3D" id="3.40.710.10">
    <property type="entry name" value="DD-peptidase/beta-lactamase superfamily"/>
    <property type="match status" value="1"/>
</dbReference>
<evidence type="ECO:0000259" key="4">
    <source>
        <dbReference type="Pfam" id="PF00144"/>
    </source>
</evidence>
<dbReference type="InterPro" id="IPR001466">
    <property type="entry name" value="Beta-lactam-related"/>
</dbReference>
<dbReference type="VEuPathDB" id="FungiDB:ASPSYDRAFT_27875"/>
<sequence length="636" mass="69087">MKMQILSLLTTTGFFAVSSAQLPSPPDLIPSPSYTGCPPDGPLLPRPTDLANSKYIQDAANSLSNKLDSAVDGEIKAGWVVENVSFSLALVSPYGPSGVEDNVNPFWEYHHRGKNNEKGASKVNGDTQYLIGSVSKVFSDLMVLKSGVDLQSPVTNFLPQLRSNKSKIPWEDITLEMLVDHLAGVPSNVFYEFYFLNSFHESLGLPHLNDSVYPDCGVMGLNDGCTKEQLIQNLLSKEQVAPINSRPIYSQLSFTLFTLCLEAHTGKNYSQILEETIYEPLNLVNSGVSPGDTERAAIPPGPNGWGTDYGFNAPGGGLYSSTNDLSTFLSTVLNKSILDTPADVRHWLKPRSTTSSLNTLVGRPWEILRTSDVLFPKHAHTVDIYGKSGGAIGYMAQIAAIDQYGIGVAVLTAGPVDSLDILYRAVLGTFLPAIEEEARSQARRLTGTWTSSPSLTNTTSSDNASSTERLKLTLDIDDGTGLKLASFTRGNSSIINAIKTIWAAEFLPVGIGILPDELRLYPTGLETPIPPSEASALIARHRRRHRTRDYKNSAGGAQLVRQEWRINFDIIPLGGSLMSELPGQKIATQYCGSWQTVDWMTYGGIGLDKFVFIVDKKSGDVIGVEAPALRSGLLTR</sequence>
<feature type="region of interest" description="Disordered" evidence="2">
    <location>
        <begin position="444"/>
        <end position="466"/>
    </location>
</feature>
<dbReference type="RefSeq" id="XP_040706032.1">
    <property type="nucleotide sequence ID" value="XM_040844449.1"/>
</dbReference>
<feature type="domain" description="Beta-lactamase-related" evidence="4">
    <location>
        <begin position="113"/>
        <end position="416"/>
    </location>
</feature>
<dbReference type="InterPro" id="IPR051478">
    <property type="entry name" value="Beta-lactamase-like_AB/R"/>
</dbReference>
<feature type="signal peptide" evidence="3">
    <location>
        <begin position="1"/>
        <end position="20"/>
    </location>
</feature>
<evidence type="ECO:0000256" key="2">
    <source>
        <dbReference type="SAM" id="MobiDB-lite"/>
    </source>
</evidence>
<protein>
    <submittedName>
        <fullName evidence="6">Uncharacterized protein</fullName>
    </submittedName>
</protein>
<feature type="chain" id="PRO_5012769984" evidence="3">
    <location>
        <begin position="21"/>
        <end position="636"/>
    </location>
</feature>
<dbReference type="PANTHER" id="PTHR22935">
    <property type="entry name" value="PENICILLIN-BINDING PROTEIN"/>
    <property type="match status" value="1"/>
</dbReference>
<evidence type="ECO:0000259" key="5">
    <source>
        <dbReference type="Pfam" id="PF26335"/>
    </source>
</evidence>
<evidence type="ECO:0000256" key="3">
    <source>
        <dbReference type="SAM" id="SignalP"/>
    </source>
</evidence>
<keyword evidence="3" id="KW-0732">Signal</keyword>
<dbReference type="STRING" id="1036612.A0A1L9TRZ8"/>
<feature type="domain" description="Beta-lactamase-like ARB-00930-like C-terminal" evidence="5">
    <location>
        <begin position="438"/>
        <end position="634"/>
    </location>
</feature>
<proteinExistence type="inferred from homology"/>
<accession>A0A1L9TRZ8</accession>
<dbReference type="InterPro" id="IPR012338">
    <property type="entry name" value="Beta-lactam/transpept-like"/>
</dbReference>
<dbReference type="Proteomes" id="UP000184356">
    <property type="component" value="Unassembled WGS sequence"/>
</dbReference>
<dbReference type="EMBL" id="KV878583">
    <property type="protein sequence ID" value="OJJ62226.1"/>
    <property type="molecule type" value="Genomic_DNA"/>
</dbReference>
<gene>
    <name evidence="6" type="ORF">ASPSYDRAFT_27875</name>
</gene>
<organism evidence="6 7">
    <name type="scientific">Aspergillus sydowii CBS 593.65</name>
    <dbReference type="NCBI Taxonomy" id="1036612"/>
    <lineage>
        <taxon>Eukaryota</taxon>
        <taxon>Fungi</taxon>
        <taxon>Dikarya</taxon>
        <taxon>Ascomycota</taxon>
        <taxon>Pezizomycotina</taxon>
        <taxon>Eurotiomycetes</taxon>
        <taxon>Eurotiomycetidae</taxon>
        <taxon>Eurotiales</taxon>
        <taxon>Aspergillaceae</taxon>
        <taxon>Aspergillus</taxon>
        <taxon>Aspergillus subgen. Nidulantes</taxon>
    </lineage>
</organism>
<dbReference type="PANTHER" id="PTHR22935:SF95">
    <property type="entry name" value="BETA-LACTAMASE-LIKE 1-RELATED"/>
    <property type="match status" value="1"/>
</dbReference>
<name>A0A1L9TRZ8_9EURO</name>
<feature type="compositionally biased region" description="Low complexity" evidence="2">
    <location>
        <begin position="448"/>
        <end position="466"/>
    </location>
</feature>
<evidence type="ECO:0000256" key="1">
    <source>
        <dbReference type="ARBA" id="ARBA00038473"/>
    </source>
</evidence>
<keyword evidence="7" id="KW-1185">Reference proteome</keyword>
<evidence type="ECO:0000313" key="7">
    <source>
        <dbReference type="Proteomes" id="UP000184356"/>
    </source>
</evidence>
<dbReference type="AlphaFoldDB" id="A0A1L9TRZ8"/>
<reference evidence="7" key="1">
    <citation type="journal article" date="2017" name="Genome Biol.">
        <title>Comparative genomics reveals high biological diversity and specific adaptations in the industrially and medically important fungal genus Aspergillus.</title>
        <authorList>
            <person name="de Vries R.P."/>
            <person name="Riley R."/>
            <person name="Wiebenga A."/>
            <person name="Aguilar-Osorio G."/>
            <person name="Amillis S."/>
            <person name="Uchima C.A."/>
            <person name="Anderluh G."/>
            <person name="Asadollahi M."/>
            <person name="Askin M."/>
            <person name="Barry K."/>
            <person name="Battaglia E."/>
            <person name="Bayram O."/>
            <person name="Benocci T."/>
            <person name="Braus-Stromeyer S.A."/>
            <person name="Caldana C."/>
            <person name="Canovas D."/>
            <person name="Cerqueira G.C."/>
            <person name="Chen F."/>
            <person name="Chen W."/>
            <person name="Choi C."/>
            <person name="Clum A."/>
            <person name="Dos Santos R.A."/>
            <person name="Damasio A.R."/>
            <person name="Diallinas G."/>
            <person name="Emri T."/>
            <person name="Fekete E."/>
            <person name="Flipphi M."/>
            <person name="Freyberg S."/>
            <person name="Gallo A."/>
            <person name="Gournas C."/>
            <person name="Habgood R."/>
            <person name="Hainaut M."/>
            <person name="Harispe M.L."/>
            <person name="Henrissat B."/>
            <person name="Hilden K.S."/>
            <person name="Hope R."/>
            <person name="Hossain A."/>
            <person name="Karabika E."/>
            <person name="Karaffa L."/>
            <person name="Karanyi Z."/>
            <person name="Krasevec N."/>
            <person name="Kuo A."/>
            <person name="Kusch H."/>
            <person name="LaButti K."/>
            <person name="Lagendijk E.L."/>
            <person name="Lapidus A."/>
            <person name="Levasseur A."/>
            <person name="Lindquist E."/>
            <person name="Lipzen A."/>
            <person name="Logrieco A.F."/>
            <person name="MacCabe A."/>
            <person name="Maekelae M.R."/>
            <person name="Malavazi I."/>
            <person name="Melin P."/>
            <person name="Meyer V."/>
            <person name="Mielnichuk N."/>
            <person name="Miskei M."/>
            <person name="Molnar A.P."/>
            <person name="Mule G."/>
            <person name="Ngan C.Y."/>
            <person name="Orejas M."/>
            <person name="Orosz E."/>
            <person name="Ouedraogo J.P."/>
            <person name="Overkamp K.M."/>
            <person name="Park H.-S."/>
            <person name="Perrone G."/>
            <person name="Piumi F."/>
            <person name="Punt P.J."/>
            <person name="Ram A.F."/>
            <person name="Ramon A."/>
            <person name="Rauscher S."/>
            <person name="Record E."/>
            <person name="Riano-Pachon D.M."/>
            <person name="Robert V."/>
            <person name="Roehrig J."/>
            <person name="Ruller R."/>
            <person name="Salamov A."/>
            <person name="Salih N.S."/>
            <person name="Samson R.A."/>
            <person name="Sandor E."/>
            <person name="Sanguinetti M."/>
            <person name="Schuetze T."/>
            <person name="Sepcic K."/>
            <person name="Shelest E."/>
            <person name="Sherlock G."/>
            <person name="Sophianopoulou V."/>
            <person name="Squina F.M."/>
            <person name="Sun H."/>
            <person name="Susca A."/>
            <person name="Todd R.B."/>
            <person name="Tsang A."/>
            <person name="Unkles S.E."/>
            <person name="van de Wiele N."/>
            <person name="van Rossen-Uffink D."/>
            <person name="Oliveira J.V."/>
            <person name="Vesth T.C."/>
            <person name="Visser J."/>
            <person name="Yu J.-H."/>
            <person name="Zhou M."/>
            <person name="Andersen M.R."/>
            <person name="Archer D.B."/>
            <person name="Baker S.E."/>
            <person name="Benoit I."/>
            <person name="Brakhage A.A."/>
            <person name="Braus G.H."/>
            <person name="Fischer R."/>
            <person name="Frisvad J.C."/>
            <person name="Goldman G.H."/>
            <person name="Houbraken J."/>
            <person name="Oakley B."/>
            <person name="Pocsi I."/>
            <person name="Scazzocchio C."/>
            <person name="Seiboth B."/>
            <person name="vanKuyk P.A."/>
            <person name="Wortman J."/>
            <person name="Dyer P.S."/>
            <person name="Grigoriev I.V."/>
        </authorList>
    </citation>
    <scope>NUCLEOTIDE SEQUENCE [LARGE SCALE GENOMIC DNA]</scope>
    <source>
        <strain evidence="7">CBS 593.65</strain>
    </source>
</reference>
<dbReference type="InterPro" id="IPR058664">
    <property type="entry name" value="ARB_00930-like_C"/>
</dbReference>
<dbReference type="SUPFAM" id="SSF56601">
    <property type="entry name" value="beta-lactamase/transpeptidase-like"/>
    <property type="match status" value="1"/>
</dbReference>
<dbReference type="GeneID" id="63760522"/>
<evidence type="ECO:0000313" key="6">
    <source>
        <dbReference type="EMBL" id="OJJ62226.1"/>
    </source>
</evidence>
<dbReference type="OrthoDB" id="6220758at2759"/>
<dbReference type="Pfam" id="PF00144">
    <property type="entry name" value="Beta-lactamase"/>
    <property type="match status" value="1"/>
</dbReference>
<comment type="similarity">
    <text evidence="1">Belongs to the beta-lactamase family.</text>
</comment>
<dbReference type="Pfam" id="PF26335">
    <property type="entry name" value="ARB_00930_C"/>
    <property type="match status" value="1"/>
</dbReference>